<dbReference type="GO" id="GO:0016020">
    <property type="term" value="C:membrane"/>
    <property type="evidence" value="ECO:0007669"/>
    <property type="project" value="UniProtKB-SubCell"/>
</dbReference>
<dbReference type="AlphaFoldDB" id="A0A6B2JG81"/>
<dbReference type="EMBL" id="JAAGAB010000001">
    <property type="protein sequence ID" value="NDV00133.1"/>
    <property type="molecule type" value="Genomic_DNA"/>
</dbReference>
<dbReference type="InterPro" id="IPR000620">
    <property type="entry name" value="EamA_dom"/>
</dbReference>
<dbReference type="Proteomes" id="UP000474757">
    <property type="component" value="Unassembled WGS sequence"/>
</dbReference>
<evidence type="ECO:0000259" key="7">
    <source>
        <dbReference type="Pfam" id="PF00892"/>
    </source>
</evidence>
<comment type="subcellular location">
    <subcellularLocation>
        <location evidence="1">Membrane</location>
        <topology evidence="1">Multi-pass membrane protein</topology>
    </subcellularLocation>
</comment>
<evidence type="ECO:0000256" key="6">
    <source>
        <dbReference type="SAM" id="Phobius"/>
    </source>
</evidence>
<dbReference type="Pfam" id="PF00892">
    <property type="entry name" value="EamA"/>
    <property type="match status" value="2"/>
</dbReference>
<dbReference type="PANTHER" id="PTHR22911">
    <property type="entry name" value="ACYL-MALONYL CONDENSING ENZYME-RELATED"/>
    <property type="match status" value="1"/>
</dbReference>
<feature type="transmembrane region" description="Helical" evidence="6">
    <location>
        <begin position="147"/>
        <end position="166"/>
    </location>
</feature>
<dbReference type="RefSeq" id="WP_163890162.1">
    <property type="nucleotide sequence ID" value="NZ_JAAFYS010000001.1"/>
</dbReference>
<reference evidence="8 9" key="1">
    <citation type="submission" date="2020-02" db="EMBL/GenBank/DDBJ databases">
        <title>Pseudoroseicyclus tamarix, sp. nov., isolated from offshore sediment of a Tamarix chinensis forest.</title>
        <authorList>
            <person name="Gai Y."/>
        </authorList>
    </citation>
    <scope>NUCLEOTIDE SEQUENCE [LARGE SCALE GENOMIC DNA]</scope>
    <source>
        <strain evidence="8 9">CLL3-39</strain>
    </source>
</reference>
<accession>A0A6B2JG81</accession>
<protein>
    <submittedName>
        <fullName evidence="8">DMT family transporter</fullName>
    </submittedName>
</protein>
<gene>
    <name evidence="8" type="ORF">GZA08_04010</name>
</gene>
<feature type="transmembrane region" description="Helical" evidence="6">
    <location>
        <begin position="99"/>
        <end position="117"/>
    </location>
</feature>
<sequence>MATDRPLLGILLMLAFCVLAPFGDSLAKLLGTSLSVGQLVTIRFAVQAAVLVPMVLLTGGTLLLGRRVLLLTAVRTALHVAGISAMFTALLYLPLADAVAIAFVMPFLMLLLGWAVLGESVGPHRLGACAVGFVGTLLVLQPNLREAGVVALLPLGVAVIFALFMLATRAVAREVGPVTLQAVSGAMASVVLLPLALIFAGSPGAFAWAPQDLTGWGLILALGLTGTAAHLMMTASLRFAPAATLAPMQYLEIPFATLIGWAIFADLPGPMASAGIALTIGAGLYIIGRERRTARLATPAVP</sequence>
<comment type="similarity">
    <text evidence="2">Belongs to the drug/metabolite transporter (DMT) superfamily. 10 TMS drug/metabolite exporter (DME) (TC 2.A.7.3) family.</text>
</comment>
<keyword evidence="9" id="KW-1185">Reference proteome</keyword>
<evidence type="ECO:0000256" key="2">
    <source>
        <dbReference type="ARBA" id="ARBA00009853"/>
    </source>
</evidence>
<feature type="transmembrane region" description="Helical" evidence="6">
    <location>
        <begin position="178"/>
        <end position="201"/>
    </location>
</feature>
<feature type="domain" description="EamA" evidence="7">
    <location>
        <begin position="152"/>
        <end position="283"/>
    </location>
</feature>
<dbReference type="PANTHER" id="PTHR22911:SF6">
    <property type="entry name" value="SOLUTE CARRIER FAMILY 35 MEMBER G1"/>
    <property type="match status" value="1"/>
</dbReference>
<evidence type="ECO:0000256" key="4">
    <source>
        <dbReference type="ARBA" id="ARBA00022989"/>
    </source>
</evidence>
<evidence type="ECO:0000313" key="9">
    <source>
        <dbReference type="Proteomes" id="UP000474757"/>
    </source>
</evidence>
<evidence type="ECO:0000256" key="1">
    <source>
        <dbReference type="ARBA" id="ARBA00004141"/>
    </source>
</evidence>
<proteinExistence type="inferred from homology"/>
<organism evidence="8 9">
    <name type="scientific">Pseudoroseicyclus tamaricis</name>
    <dbReference type="NCBI Taxonomy" id="2705421"/>
    <lineage>
        <taxon>Bacteria</taxon>
        <taxon>Pseudomonadati</taxon>
        <taxon>Pseudomonadota</taxon>
        <taxon>Alphaproteobacteria</taxon>
        <taxon>Rhodobacterales</taxon>
        <taxon>Paracoccaceae</taxon>
        <taxon>Pseudoroseicyclus</taxon>
    </lineage>
</organism>
<evidence type="ECO:0000256" key="3">
    <source>
        <dbReference type="ARBA" id="ARBA00022692"/>
    </source>
</evidence>
<feature type="transmembrane region" description="Helical" evidence="6">
    <location>
        <begin position="213"/>
        <end position="233"/>
    </location>
</feature>
<keyword evidence="4 6" id="KW-1133">Transmembrane helix</keyword>
<feature type="transmembrane region" description="Helical" evidence="6">
    <location>
        <begin position="43"/>
        <end position="64"/>
    </location>
</feature>
<feature type="domain" description="EamA" evidence="7">
    <location>
        <begin position="8"/>
        <end position="140"/>
    </location>
</feature>
<evidence type="ECO:0000313" key="8">
    <source>
        <dbReference type="EMBL" id="NDV00133.1"/>
    </source>
</evidence>
<keyword evidence="3 6" id="KW-0812">Transmembrane</keyword>
<evidence type="ECO:0000256" key="5">
    <source>
        <dbReference type="ARBA" id="ARBA00023136"/>
    </source>
</evidence>
<comment type="caution">
    <text evidence="8">The sequence shown here is derived from an EMBL/GenBank/DDBJ whole genome shotgun (WGS) entry which is preliminary data.</text>
</comment>
<keyword evidence="5 6" id="KW-0472">Membrane</keyword>
<dbReference type="SUPFAM" id="SSF103481">
    <property type="entry name" value="Multidrug resistance efflux transporter EmrE"/>
    <property type="match status" value="2"/>
</dbReference>
<dbReference type="InterPro" id="IPR037185">
    <property type="entry name" value="EmrE-like"/>
</dbReference>
<feature type="transmembrane region" description="Helical" evidence="6">
    <location>
        <begin position="270"/>
        <end position="287"/>
    </location>
</feature>
<feature type="transmembrane region" description="Helical" evidence="6">
    <location>
        <begin position="76"/>
        <end position="93"/>
    </location>
</feature>
<name>A0A6B2JG81_9RHOB</name>